<dbReference type="PANTHER" id="PTHR43060:SF15">
    <property type="entry name" value="3-HYDROXYISOBUTYRATE DEHYDROGENASE-LIKE 1, MITOCHONDRIAL-RELATED"/>
    <property type="match status" value="1"/>
</dbReference>
<dbReference type="Gene3D" id="1.10.1040.10">
    <property type="entry name" value="N-(1-d-carboxylethyl)-l-norvaline Dehydrogenase, domain 2"/>
    <property type="match status" value="1"/>
</dbReference>
<evidence type="ECO:0000313" key="7">
    <source>
        <dbReference type="Proteomes" id="UP000774570"/>
    </source>
</evidence>
<proteinExistence type="inferred from homology"/>
<comment type="caution">
    <text evidence="6">The sequence shown here is derived from an EMBL/GenBank/DDBJ whole genome shotgun (WGS) entry which is preliminary data.</text>
</comment>
<evidence type="ECO:0000256" key="2">
    <source>
        <dbReference type="ARBA" id="ARBA00023002"/>
    </source>
</evidence>
<dbReference type="InterPro" id="IPR006115">
    <property type="entry name" value="6PGDH_NADP-bd"/>
</dbReference>
<gene>
    <name evidence="6" type="ORF">K1Y72_10000</name>
</gene>
<evidence type="ECO:0000259" key="4">
    <source>
        <dbReference type="Pfam" id="PF03446"/>
    </source>
</evidence>
<evidence type="ECO:0000256" key="3">
    <source>
        <dbReference type="ARBA" id="ARBA00023027"/>
    </source>
</evidence>
<feature type="domain" description="3-hydroxyisobutyrate dehydrogenase-like NAD-binding" evidence="5">
    <location>
        <begin position="161"/>
        <end position="247"/>
    </location>
</feature>
<evidence type="ECO:0000256" key="1">
    <source>
        <dbReference type="ARBA" id="ARBA00009080"/>
    </source>
</evidence>
<dbReference type="SUPFAM" id="SSF48179">
    <property type="entry name" value="6-phosphogluconate dehydrogenase C-terminal domain-like"/>
    <property type="match status" value="1"/>
</dbReference>
<dbReference type="Gene3D" id="3.40.50.720">
    <property type="entry name" value="NAD(P)-binding Rossmann-like Domain"/>
    <property type="match status" value="1"/>
</dbReference>
<keyword evidence="2" id="KW-0560">Oxidoreductase</keyword>
<feature type="domain" description="6-phosphogluconate dehydrogenase NADP-binding" evidence="4">
    <location>
        <begin position="2"/>
        <end position="158"/>
    </location>
</feature>
<organism evidence="6 7">
    <name type="scientific">Actinomadura parmotrematis</name>
    <dbReference type="NCBI Taxonomy" id="2864039"/>
    <lineage>
        <taxon>Bacteria</taxon>
        <taxon>Bacillati</taxon>
        <taxon>Actinomycetota</taxon>
        <taxon>Actinomycetes</taxon>
        <taxon>Streptosporangiales</taxon>
        <taxon>Thermomonosporaceae</taxon>
        <taxon>Actinomadura</taxon>
    </lineage>
</organism>
<sequence length="269" mass="26930">MGFVGAGRMGLPMVRQLCAAGHDVRALARSDAARHALEQEGVTSFSEAAPVATGADAVLVCVFTDEQVRDVCLSGPVLEEMPPGSVVVLHTTVSPGTVADVAERAGPRGIDVVDAAVSGGPHDIAAGRLTVFAGGPDTAMERVRPALEAYGDPVLHVGPAGTGVRVKLVNNALFAAHIGLLAEAVRLGTRLGVDERTLLGALPHGSGASRALAGAAARGSVEAFTTSVGGFLGKDIAVVRRAVAELGGDLGALGDALSAVPSGAGTRTR</sequence>
<dbReference type="InterPro" id="IPR036291">
    <property type="entry name" value="NAD(P)-bd_dom_sf"/>
</dbReference>
<dbReference type="InterPro" id="IPR015815">
    <property type="entry name" value="HIBADH-related"/>
</dbReference>
<reference evidence="6 7" key="1">
    <citation type="submission" date="2021-07" db="EMBL/GenBank/DDBJ databases">
        <title>Actinomadura sp. PM05-2 isolated from lichen.</title>
        <authorList>
            <person name="Somphong A."/>
            <person name="Phongsopitanun W."/>
            <person name="Tanasupawat S."/>
            <person name="Peongsungnone V."/>
        </authorList>
    </citation>
    <scope>NUCLEOTIDE SEQUENCE [LARGE SCALE GENOMIC DNA]</scope>
    <source>
        <strain evidence="6 7">PM05-2</strain>
    </source>
</reference>
<dbReference type="Pfam" id="PF03446">
    <property type="entry name" value="NAD_binding_2"/>
    <property type="match status" value="1"/>
</dbReference>
<dbReference type="InterPro" id="IPR029154">
    <property type="entry name" value="HIBADH-like_NADP-bd"/>
</dbReference>
<protein>
    <submittedName>
        <fullName evidence="6">NAD(P)-dependent oxidoreductase</fullName>
    </submittedName>
</protein>
<dbReference type="EMBL" id="JAIBOA010000005">
    <property type="protein sequence ID" value="MBW8482699.1"/>
    <property type="molecule type" value="Genomic_DNA"/>
</dbReference>
<dbReference type="InterPro" id="IPR013328">
    <property type="entry name" value="6PGD_dom2"/>
</dbReference>
<keyword evidence="3" id="KW-0520">NAD</keyword>
<name>A0ABS7FQM0_9ACTN</name>
<evidence type="ECO:0000259" key="5">
    <source>
        <dbReference type="Pfam" id="PF14833"/>
    </source>
</evidence>
<dbReference type="Pfam" id="PF14833">
    <property type="entry name" value="NAD_binding_11"/>
    <property type="match status" value="1"/>
</dbReference>
<dbReference type="PIRSF" id="PIRSF000103">
    <property type="entry name" value="HIBADH"/>
    <property type="match status" value="1"/>
</dbReference>
<dbReference type="SUPFAM" id="SSF51735">
    <property type="entry name" value="NAD(P)-binding Rossmann-fold domains"/>
    <property type="match status" value="1"/>
</dbReference>
<keyword evidence="7" id="KW-1185">Reference proteome</keyword>
<dbReference type="PANTHER" id="PTHR43060">
    <property type="entry name" value="3-HYDROXYISOBUTYRATE DEHYDROGENASE-LIKE 1, MITOCHONDRIAL-RELATED"/>
    <property type="match status" value="1"/>
</dbReference>
<evidence type="ECO:0000313" key="6">
    <source>
        <dbReference type="EMBL" id="MBW8482699.1"/>
    </source>
</evidence>
<comment type="similarity">
    <text evidence="1">Belongs to the HIBADH-related family.</text>
</comment>
<accession>A0ABS7FQM0</accession>
<dbReference type="InterPro" id="IPR008927">
    <property type="entry name" value="6-PGluconate_DH-like_C_sf"/>
</dbReference>
<dbReference type="Proteomes" id="UP000774570">
    <property type="component" value="Unassembled WGS sequence"/>
</dbReference>